<keyword evidence="3" id="KW-1185">Reference proteome</keyword>
<evidence type="ECO:0008006" key="4">
    <source>
        <dbReference type="Google" id="ProtNLM"/>
    </source>
</evidence>
<evidence type="ECO:0000256" key="1">
    <source>
        <dbReference type="SAM" id="SignalP"/>
    </source>
</evidence>
<sequence>MRPSLLLPTILSLLLPTITAEPTTVLGVFSPFWDAEYPKSGGWTSTGASIAGINAIQTTFKVNCLQDAPKTDCDMKNPYTIIQGPETISLSQVYTASTSNAHSSYDYTVTRWYECSMKSVTEDVSCTMSVGMTGSANGAAVTSSTSTKSSYKTATSAIYSLVVTGGVQSLTAPAATETPGGAGAAGVGVGPMGAMITAAPVAAVAVVAALV</sequence>
<dbReference type="EMBL" id="KV907504">
    <property type="protein sequence ID" value="OOF93567.1"/>
    <property type="molecule type" value="Genomic_DNA"/>
</dbReference>
<organism evidence="2 3">
    <name type="scientific">Aspergillus carbonarius (strain ITEM 5010)</name>
    <dbReference type="NCBI Taxonomy" id="602072"/>
    <lineage>
        <taxon>Eukaryota</taxon>
        <taxon>Fungi</taxon>
        <taxon>Dikarya</taxon>
        <taxon>Ascomycota</taxon>
        <taxon>Pezizomycotina</taxon>
        <taxon>Eurotiomycetes</taxon>
        <taxon>Eurotiomycetidae</taxon>
        <taxon>Eurotiales</taxon>
        <taxon>Aspergillaceae</taxon>
        <taxon>Aspergillus</taxon>
        <taxon>Aspergillus subgen. Circumdati</taxon>
    </lineage>
</organism>
<dbReference type="OrthoDB" id="4991875at2759"/>
<dbReference type="Proteomes" id="UP000188318">
    <property type="component" value="Unassembled WGS sequence"/>
</dbReference>
<accession>A0A1R3RGF7</accession>
<dbReference type="VEuPathDB" id="FungiDB:ASPCADRAFT_209507"/>
<keyword evidence="1" id="KW-0732">Signal</keyword>
<evidence type="ECO:0000313" key="2">
    <source>
        <dbReference type="EMBL" id="OOF93567.1"/>
    </source>
</evidence>
<reference evidence="3" key="1">
    <citation type="journal article" date="2017" name="Genome Biol.">
        <title>Comparative genomics reveals high biological diversity and specific adaptations in the industrially and medically important fungal genus Aspergillus.</title>
        <authorList>
            <person name="de Vries R.P."/>
            <person name="Riley R."/>
            <person name="Wiebenga A."/>
            <person name="Aguilar-Osorio G."/>
            <person name="Amillis S."/>
            <person name="Uchima C.A."/>
            <person name="Anderluh G."/>
            <person name="Asadollahi M."/>
            <person name="Askin M."/>
            <person name="Barry K."/>
            <person name="Battaglia E."/>
            <person name="Bayram O."/>
            <person name="Benocci T."/>
            <person name="Braus-Stromeyer S.A."/>
            <person name="Caldana C."/>
            <person name="Canovas D."/>
            <person name="Cerqueira G.C."/>
            <person name="Chen F."/>
            <person name="Chen W."/>
            <person name="Choi C."/>
            <person name="Clum A."/>
            <person name="Dos Santos R.A."/>
            <person name="Damasio A.R."/>
            <person name="Diallinas G."/>
            <person name="Emri T."/>
            <person name="Fekete E."/>
            <person name="Flipphi M."/>
            <person name="Freyberg S."/>
            <person name="Gallo A."/>
            <person name="Gournas C."/>
            <person name="Habgood R."/>
            <person name="Hainaut M."/>
            <person name="Harispe M.L."/>
            <person name="Henrissat B."/>
            <person name="Hilden K.S."/>
            <person name="Hope R."/>
            <person name="Hossain A."/>
            <person name="Karabika E."/>
            <person name="Karaffa L."/>
            <person name="Karanyi Z."/>
            <person name="Krasevec N."/>
            <person name="Kuo A."/>
            <person name="Kusch H."/>
            <person name="LaButti K."/>
            <person name="Lagendijk E.L."/>
            <person name="Lapidus A."/>
            <person name="Levasseur A."/>
            <person name="Lindquist E."/>
            <person name="Lipzen A."/>
            <person name="Logrieco A.F."/>
            <person name="MacCabe A."/>
            <person name="Maekelae M.R."/>
            <person name="Malavazi I."/>
            <person name="Melin P."/>
            <person name="Meyer V."/>
            <person name="Mielnichuk N."/>
            <person name="Miskei M."/>
            <person name="Molnar A.P."/>
            <person name="Mule G."/>
            <person name="Ngan C.Y."/>
            <person name="Orejas M."/>
            <person name="Orosz E."/>
            <person name="Ouedraogo J.P."/>
            <person name="Overkamp K.M."/>
            <person name="Park H.-S."/>
            <person name="Perrone G."/>
            <person name="Piumi F."/>
            <person name="Punt P.J."/>
            <person name="Ram A.F."/>
            <person name="Ramon A."/>
            <person name="Rauscher S."/>
            <person name="Record E."/>
            <person name="Riano-Pachon D.M."/>
            <person name="Robert V."/>
            <person name="Roehrig J."/>
            <person name="Ruller R."/>
            <person name="Salamov A."/>
            <person name="Salih N.S."/>
            <person name="Samson R.A."/>
            <person name="Sandor E."/>
            <person name="Sanguinetti M."/>
            <person name="Schuetze T."/>
            <person name="Sepcic K."/>
            <person name="Shelest E."/>
            <person name="Sherlock G."/>
            <person name="Sophianopoulou V."/>
            <person name="Squina F.M."/>
            <person name="Sun H."/>
            <person name="Susca A."/>
            <person name="Todd R.B."/>
            <person name="Tsang A."/>
            <person name="Unkles S.E."/>
            <person name="van de Wiele N."/>
            <person name="van Rossen-Uffink D."/>
            <person name="Oliveira J.V."/>
            <person name="Vesth T.C."/>
            <person name="Visser J."/>
            <person name="Yu J.-H."/>
            <person name="Zhou M."/>
            <person name="Andersen M.R."/>
            <person name="Archer D.B."/>
            <person name="Baker S.E."/>
            <person name="Benoit I."/>
            <person name="Brakhage A.A."/>
            <person name="Braus G.H."/>
            <person name="Fischer R."/>
            <person name="Frisvad J.C."/>
            <person name="Goldman G.H."/>
            <person name="Houbraken J."/>
            <person name="Oakley B."/>
            <person name="Pocsi I."/>
            <person name="Scazzocchio C."/>
            <person name="Seiboth B."/>
            <person name="vanKuyk P.A."/>
            <person name="Wortman J."/>
            <person name="Dyer P.S."/>
            <person name="Grigoriev I.V."/>
        </authorList>
    </citation>
    <scope>NUCLEOTIDE SEQUENCE [LARGE SCALE GENOMIC DNA]</scope>
    <source>
        <strain evidence="3">ITEM 5010</strain>
    </source>
</reference>
<dbReference type="OMA" id="YECKIRS"/>
<evidence type="ECO:0000313" key="3">
    <source>
        <dbReference type="Proteomes" id="UP000188318"/>
    </source>
</evidence>
<gene>
    <name evidence="2" type="ORF">ASPCADRAFT_209507</name>
</gene>
<dbReference type="STRING" id="602072.A0A1R3RGF7"/>
<feature type="chain" id="PRO_5012593745" description="Ig-like domain-containing protein" evidence="1">
    <location>
        <begin position="21"/>
        <end position="211"/>
    </location>
</feature>
<proteinExistence type="predicted"/>
<feature type="signal peptide" evidence="1">
    <location>
        <begin position="1"/>
        <end position="20"/>
    </location>
</feature>
<protein>
    <recommendedName>
        <fullName evidence="4">Ig-like domain-containing protein</fullName>
    </recommendedName>
</protein>
<dbReference type="AlphaFoldDB" id="A0A1R3RGF7"/>
<name>A0A1R3RGF7_ASPC5</name>